<evidence type="ECO:0000313" key="7">
    <source>
        <dbReference type="EMBL" id="EED13652.1"/>
    </source>
</evidence>
<dbReference type="Gene3D" id="3.30.200.20">
    <property type="entry name" value="Phosphorylase Kinase, domain 1"/>
    <property type="match status" value="1"/>
</dbReference>
<keyword evidence="2" id="KW-0808">Transferase</keyword>
<dbReference type="GO" id="GO:0005634">
    <property type="term" value="C:nucleus"/>
    <property type="evidence" value="ECO:0007669"/>
    <property type="project" value="TreeGrafter"/>
</dbReference>
<evidence type="ECO:0000256" key="1">
    <source>
        <dbReference type="ARBA" id="ARBA00022527"/>
    </source>
</evidence>
<dbReference type="InterPro" id="IPR000719">
    <property type="entry name" value="Prot_kinase_dom"/>
</dbReference>
<dbReference type="EMBL" id="EQ962658">
    <property type="protein sequence ID" value="EED13652.1"/>
    <property type="molecule type" value="Genomic_DNA"/>
</dbReference>
<dbReference type="Gene3D" id="1.10.510.10">
    <property type="entry name" value="Transferase(Phosphotransferase) domain 1"/>
    <property type="match status" value="2"/>
</dbReference>
<accession>B8MM98</accession>
<dbReference type="GO" id="GO:0004674">
    <property type="term" value="F:protein serine/threonine kinase activity"/>
    <property type="evidence" value="ECO:0007669"/>
    <property type="project" value="UniProtKB-KW"/>
</dbReference>
<evidence type="ECO:0000313" key="8">
    <source>
        <dbReference type="Proteomes" id="UP000001745"/>
    </source>
</evidence>
<dbReference type="SUPFAM" id="SSF56112">
    <property type="entry name" value="Protein kinase-like (PK-like)"/>
    <property type="match status" value="1"/>
</dbReference>
<name>B8MM98_TALSN</name>
<gene>
    <name evidence="7" type="ORF">TSTA_099070</name>
</gene>
<dbReference type="GeneID" id="8103985"/>
<evidence type="ECO:0000256" key="4">
    <source>
        <dbReference type="ARBA" id="ARBA00022777"/>
    </source>
</evidence>
<dbReference type="AlphaFoldDB" id="B8MM98"/>
<dbReference type="GO" id="GO:0043484">
    <property type="term" value="P:regulation of RNA splicing"/>
    <property type="evidence" value="ECO:0007669"/>
    <property type="project" value="TreeGrafter"/>
</dbReference>
<dbReference type="STRING" id="441959.B8MM98"/>
<keyword evidence="3" id="KW-0547">Nucleotide-binding</keyword>
<dbReference type="Proteomes" id="UP000001745">
    <property type="component" value="Unassembled WGS sequence"/>
</dbReference>
<dbReference type="PANTHER" id="PTHR45646:SF11">
    <property type="entry name" value="SERINE_THREONINE-PROTEIN KINASE DOA"/>
    <property type="match status" value="1"/>
</dbReference>
<keyword evidence="4 7" id="KW-0418">Kinase</keyword>
<protein>
    <submittedName>
        <fullName evidence="7">Protein kinase, putative</fullName>
    </submittedName>
</protein>
<dbReference type="VEuPathDB" id="FungiDB:TSTA_099070"/>
<dbReference type="PROSITE" id="PS50011">
    <property type="entry name" value="PROTEIN_KINASE_DOM"/>
    <property type="match status" value="1"/>
</dbReference>
<feature type="domain" description="Protein kinase" evidence="6">
    <location>
        <begin position="98"/>
        <end position="316"/>
    </location>
</feature>
<evidence type="ECO:0000256" key="5">
    <source>
        <dbReference type="ARBA" id="ARBA00022840"/>
    </source>
</evidence>
<dbReference type="InterPro" id="IPR011009">
    <property type="entry name" value="Kinase-like_dom_sf"/>
</dbReference>
<dbReference type="GO" id="GO:0005524">
    <property type="term" value="F:ATP binding"/>
    <property type="evidence" value="ECO:0007669"/>
    <property type="project" value="UniProtKB-KW"/>
</dbReference>
<dbReference type="eggNOG" id="KOG1290">
    <property type="taxonomic scope" value="Eukaryota"/>
</dbReference>
<dbReference type="OMA" id="GEHLFGD"/>
<sequence length="316" mass="36156">MDQWRWKNFTKPVLTEVSWDSRVFPCPSISSSSPYLAQSQLHFITTTEQVEWDSNRIYFKRLCLSLKEHSTVAHIIPTEAPIEEETYHVTTQRTIIRYEVAKKLGYGASSTSWLCRDLQSPSSVDSEGVLTSSKSNNYVVLKVSTSLPGYPTATDRESRVYEHLAKVDSSHFGRSLIRELYDSFDHQGPGGTHRCLVLQPVNMTLLEMMRMDPRPFDLPLVKMNLKTDNLMPSLEDRSMLANFAATEYENPSPRKLIHQSRIIYTSQKFCRPIGGRNYGLLVICDFGDARISKKQESGPFVQPHIYRAPEVIFEIP</sequence>
<evidence type="ECO:0000259" key="6">
    <source>
        <dbReference type="PROSITE" id="PS50011"/>
    </source>
</evidence>
<evidence type="ECO:0000256" key="2">
    <source>
        <dbReference type="ARBA" id="ARBA00022679"/>
    </source>
</evidence>
<keyword evidence="1" id="KW-0723">Serine/threonine-protein kinase</keyword>
<organism evidence="7 8">
    <name type="scientific">Talaromyces stipitatus (strain ATCC 10500 / CBS 375.48 / QM 6759 / NRRL 1006)</name>
    <name type="common">Penicillium stipitatum</name>
    <dbReference type="NCBI Taxonomy" id="441959"/>
    <lineage>
        <taxon>Eukaryota</taxon>
        <taxon>Fungi</taxon>
        <taxon>Dikarya</taxon>
        <taxon>Ascomycota</taxon>
        <taxon>Pezizomycotina</taxon>
        <taxon>Eurotiomycetes</taxon>
        <taxon>Eurotiomycetidae</taxon>
        <taxon>Eurotiales</taxon>
        <taxon>Trichocomaceae</taxon>
        <taxon>Talaromyces</taxon>
        <taxon>Talaromyces sect. Talaromyces</taxon>
    </lineage>
</organism>
<dbReference type="PhylomeDB" id="B8MM98"/>
<evidence type="ECO:0000256" key="3">
    <source>
        <dbReference type="ARBA" id="ARBA00022741"/>
    </source>
</evidence>
<dbReference type="InterPro" id="IPR051175">
    <property type="entry name" value="CLK_kinases"/>
</dbReference>
<proteinExistence type="predicted"/>
<dbReference type="RefSeq" id="XP_002485890.1">
    <property type="nucleotide sequence ID" value="XM_002485845.1"/>
</dbReference>
<dbReference type="InParanoid" id="B8MM98"/>
<dbReference type="HOGENOM" id="CLU_880473_0_0_1"/>
<keyword evidence="5" id="KW-0067">ATP-binding</keyword>
<dbReference type="OrthoDB" id="5979581at2759"/>
<dbReference type="PANTHER" id="PTHR45646">
    <property type="entry name" value="SERINE/THREONINE-PROTEIN KINASE DOA-RELATED"/>
    <property type="match status" value="1"/>
</dbReference>
<keyword evidence="8" id="KW-1185">Reference proteome</keyword>
<reference evidence="8" key="1">
    <citation type="journal article" date="2015" name="Genome Announc.">
        <title>Genome sequence of the AIDS-associated pathogen Penicillium marneffei (ATCC18224) and its near taxonomic relative Talaromyces stipitatus (ATCC10500).</title>
        <authorList>
            <person name="Nierman W.C."/>
            <person name="Fedorova-Abrams N.D."/>
            <person name="Andrianopoulos A."/>
        </authorList>
    </citation>
    <scope>NUCLEOTIDE SEQUENCE [LARGE SCALE GENOMIC DNA]</scope>
    <source>
        <strain evidence="8">ATCC 10500 / CBS 375.48 / QM 6759 / NRRL 1006</strain>
    </source>
</reference>